<accession>A0A8D5UFJ2</accession>
<evidence type="ECO:0000256" key="6">
    <source>
        <dbReference type="ARBA" id="ARBA00022723"/>
    </source>
</evidence>
<dbReference type="NCBIfam" id="TIGR00718">
    <property type="entry name" value="sda_alpha"/>
    <property type="match status" value="1"/>
</dbReference>
<dbReference type="InterPro" id="IPR004642">
    <property type="entry name" value="Ser_deHydtase_asu"/>
</dbReference>
<dbReference type="GO" id="GO:0051539">
    <property type="term" value="F:4 iron, 4 sulfur cluster binding"/>
    <property type="evidence" value="ECO:0007669"/>
    <property type="project" value="UniProtKB-UniRule"/>
</dbReference>
<dbReference type="AlphaFoldDB" id="A0A8D5UFJ2"/>
<dbReference type="RefSeq" id="WP_212772544.1">
    <property type="nucleotide sequence ID" value="NZ_AP024601.1"/>
</dbReference>
<dbReference type="GO" id="GO:0006094">
    <property type="term" value="P:gluconeogenesis"/>
    <property type="evidence" value="ECO:0007669"/>
    <property type="project" value="UniProtKB-KW"/>
</dbReference>
<dbReference type="InterPro" id="IPR051318">
    <property type="entry name" value="Fe-S_L-Ser"/>
</dbReference>
<proteinExistence type="inferred from homology"/>
<dbReference type="Proteomes" id="UP000677436">
    <property type="component" value="Chromosome"/>
</dbReference>
<evidence type="ECO:0000256" key="7">
    <source>
        <dbReference type="ARBA" id="ARBA00023004"/>
    </source>
</evidence>
<keyword evidence="14" id="KW-1185">Reference proteome</keyword>
<dbReference type="KEGG" id="pabs:JIR001_19570"/>
<gene>
    <name evidence="13" type="primary">sdaAA</name>
    <name evidence="13" type="ORF">JIR001_19570</name>
</gene>
<evidence type="ECO:0000313" key="14">
    <source>
        <dbReference type="Proteomes" id="UP000677436"/>
    </source>
</evidence>
<evidence type="ECO:0000256" key="10">
    <source>
        <dbReference type="ARBA" id="ARBA00049406"/>
    </source>
</evidence>
<dbReference type="GO" id="GO:0003941">
    <property type="term" value="F:L-serine ammonia-lyase activity"/>
    <property type="evidence" value="ECO:0007669"/>
    <property type="project" value="UniProtKB-UniRule"/>
</dbReference>
<evidence type="ECO:0000256" key="4">
    <source>
        <dbReference type="ARBA" id="ARBA00022432"/>
    </source>
</evidence>
<dbReference type="PANTHER" id="PTHR30182">
    <property type="entry name" value="L-SERINE DEHYDRATASE"/>
    <property type="match status" value="1"/>
</dbReference>
<evidence type="ECO:0000256" key="8">
    <source>
        <dbReference type="ARBA" id="ARBA00023014"/>
    </source>
</evidence>
<dbReference type="PANTHER" id="PTHR30182:SF1">
    <property type="entry name" value="L-SERINE DEHYDRATASE 1"/>
    <property type="match status" value="1"/>
</dbReference>
<keyword evidence="9 11" id="KW-0456">Lyase</keyword>
<evidence type="ECO:0000256" key="3">
    <source>
        <dbReference type="ARBA" id="ARBA00008636"/>
    </source>
</evidence>
<dbReference type="EC" id="4.3.1.17" evidence="11"/>
<name>A0A8D5UFJ2_9BACL</name>
<evidence type="ECO:0000256" key="9">
    <source>
        <dbReference type="ARBA" id="ARBA00023239"/>
    </source>
</evidence>
<evidence type="ECO:0000256" key="5">
    <source>
        <dbReference type="ARBA" id="ARBA00022485"/>
    </source>
</evidence>
<reference evidence="13" key="1">
    <citation type="journal article" date="2013" name="Int. J. Syst. Evol. Microbiol.">
        <title>Polycladomyces abyssicola gen. nov., sp. nov., a thermophilic filamentous bacterium isolated from hemipelagic sediment.</title>
        <authorList>
            <person name="Tsubouchi T."/>
            <person name="Shimane Y."/>
            <person name="Mori K."/>
            <person name="Usui K."/>
            <person name="Hiraki T."/>
            <person name="Tame A."/>
            <person name="Uematsu K."/>
            <person name="Maruyama T."/>
            <person name="Hatada Y."/>
        </authorList>
    </citation>
    <scope>NUCLEOTIDE SEQUENCE</scope>
    <source>
        <strain evidence="13">JIR-001</strain>
    </source>
</reference>
<comment type="cofactor">
    <cofactor evidence="1 11">
        <name>[4Fe-4S] cluster</name>
        <dbReference type="ChEBI" id="CHEBI:49883"/>
    </cofactor>
</comment>
<feature type="domain" description="Serine dehydratase-like alpha subunit" evidence="12">
    <location>
        <begin position="16"/>
        <end position="277"/>
    </location>
</feature>
<keyword evidence="5 11" id="KW-0004">4Fe-4S</keyword>
<keyword evidence="4 11" id="KW-0312">Gluconeogenesis</keyword>
<evidence type="ECO:0000256" key="1">
    <source>
        <dbReference type="ARBA" id="ARBA00001966"/>
    </source>
</evidence>
<protein>
    <recommendedName>
        <fullName evidence="11">L-serine dehydratase</fullName>
        <ecNumber evidence="11">4.3.1.17</ecNumber>
    </recommendedName>
</protein>
<evidence type="ECO:0000256" key="11">
    <source>
        <dbReference type="RuleBase" id="RU366059"/>
    </source>
</evidence>
<keyword evidence="6 11" id="KW-0479">Metal-binding</keyword>
<reference evidence="13" key="2">
    <citation type="journal article" date="2021" name="Microbiol. Resour. Announc.">
        <title>Complete Genome Sequence of Polycladomyces abyssicola JIR-001T, Isolated from Hemipelagic Sediment in Deep Seawater.</title>
        <authorList>
            <person name="Tsubouchi T."/>
            <person name="Kaneko Y."/>
        </authorList>
    </citation>
    <scope>NUCLEOTIDE SEQUENCE</scope>
    <source>
        <strain evidence="13">JIR-001</strain>
    </source>
</reference>
<dbReference type="InterPro" id="IPR005130">
    <property type="entry name" value="Ser_deHydtase-like_asu"/>
</dbReference>
<comment type="catalytic activity">
    <reaction evidence="10 11">
        <text>L-serine = pyruvate + NH4(+)</text>
        <dbReference type="Rhea" id="RHEA:19169"/>
        <dbReference type="ChEBI" id="CHEBI:15361"/>
        <dbReference type="ChEBI" id="CHEBI:28938"/>
        <dbReference type="ChEBI" id="CHEBI:33384"/>
        <dbReference type="EC" id="4.3.1.17"/>
    </reaction>
</comment>
<evidence type="ECO:0000259" key="12">
    <source>
        <dbReference type="Pfam" id="PF03313"/>
    </source>
</evidence>
<organism evidence="13 14">
    <name type="scientific">Polycladomyces abyssicola</name>
    <dbReference type="NCBI Taxonomy" id="1125966"/>
    <lineage>
        <taxon>Bacteria</taxon>
        <taxon>Bacillati</taxon>
        <taxon>Bacillota</taxon>
        <taxon>Bacilli</taxon>
        <taxon>Bacillales</taxon>
        <taxon>Thermoactinomycetaceae</taxon>
        <taxon>Polycladomyces</taxon>
    </lineage>
</organism>
<keyword evidence="7 11" id="KW-0408">Iron</keyword>
<keyword evidence="8 11" id="KW-0411">Iron-sulfur</keyword>
<dbReference type="EMBL" id="AP024601">
    <property type="protein sequence ID" value="BCU82174.1"/>
    <property type="molecule type" value="Genomic_DNA"/>
</dbReference>
<comment type="similarity">
    <text evidence="3 11">Belongs to the iron-sulfur dependent L-serine dehydratase family.</text>
</comment>
<evidence type="ECO:0000256" key="2">
    <source>
        <dbReference type="ARBA" id="ARBA00004742"/>
    </source>
</evidence>
<dbReference type="Pfam" id="PF03313">
    <property type="entry name" value="SDH_alpha"/>
    <property type="match status" value="1"/>
</dbReference>
<comment type="pathway">
    <text evidence="2">Carbohydrate biosynthesis; gluconeogenesis.</text>
</comment>
<dbReference type="GO" id="GO:0046872">
    <property type="term" value="F:metal ion binding"/>
    <property type="evidence" value="ECO:0007669"/>
    <property type="project" value="UniProtKB-KW"/>
</dbReference>
<evidence type="ECO:0000313" key="13">
    <source>
        <dbReference type="EMBL" id="BCU82174.1"/>
    </source>
</evidence>
<sequence>MKFRTIAELVEIAESEQMPISEVMIRAEMEATGESRESIFRMMEQNLDVMEQAIHRGLTEDIRSHSGLTGGDAKKIQAYKNKAKLLLSGPTVLDAVSRATAVSEVNAAMGTIVATPTAGSCGILPGCVFTAANRLNSDRETMVRALFVGGAIGYIIANNACISGAAGGCQAEVGSATAMAAAAVVEMAGGTPSMSAQAVAIALKNMLGLVCDPVAGLVEAPCVKRNAMGAAIAMVAADMAMAGVESVIPPDEVVEAMYKIGRDMPVALKETALGGLAATPTGRALERRIFGGTPK</sequence>